<dbReference type="Gene3D" id="3.40.50.300">
    <property type="entry name" value="P-loop containing nucleotide triphosphate hydrolases"/>
    <property type="match status" value="2"/>
</dbReference>
<dbReference type="SMART" id="SM00278">
    <property type="entry name" value="HhH1"/>
    <property type="match status" value="2"/>
</dbReference>
<dbReference type="GO" id="GO:0005524">
    <property type="term" value="F:ATP binding"/>
    <property type="evidence" value="ECO:0007669"/>
    <property type="project" value="UniProtKB-UniRule"/>
</dbReference>
<dbReference type="GO" id="GO:0043139">
    <property type="term" value="F:5'-3' DNA helicase activity"/>
    <property type="evidence" value="ECO:0007669"/>
    <property type="project" value="UniProtKB-UniRule"/>
</dbReference>
<keyword evidence="3" id="KW-0238">DNA-binding</keyword>
<evidence type="ECO:0000256" key="2">
    <source>
        <dbReference type="ARBA" id="ARBA00022840"/>
    </source>
</evidence>
<dbReference type="GO" id="GO:0017116">
    <property type="term" value="F:single-stranded DNA helicase activity"/>
    <property type="evidence" value="ECO:0007669"/>
    <property type="project" value="TreeGrafter"/>
</dbReference>
<dbReference type="CDD" id="cd18809">
    <property type="entry name" value="SF1_C_RecD"/>
    <property type="match status" value="1"/>
</dbReference>
<dbReference type="Pfam" id="PF14520">
    <property type="entry name" value="HHH_5"/>
    <property type="match status" value="1"/>
</dbReference>
<dbReference type="NCBIfam" id="TIGR01448">
    <property type="entry name" value="recD_rel"/>
    <property type="match status" value="1"/>
</dbReference>
<evidence type="ECO:0000256" key="1">
    <source>
        <dbReference type="ARBA" id="ARBA00022741"/>
    </source>
</evidence>
<dbReference type="HAMAP" id="MF_01488">
    <property type="entry name" value="RecD2"/>
    <property type="match status" value="1"/>
</dbReference>
<dbReference type="Gene3D" id="1.10.150.20">
    <property type="entry name" value="5' to 3' exonuclease, C-terminal subdomain"/>
    <property type="match status" value="1"/>
</dbReference>
<dbReference type="SUPFAM" id="SSF52540">
    <property type="entry name" value="P-loop containing nucleoside triphosphate hydrolases"/>
    <property type="match status" value="1"/>
</dbReference>
<dbReference type="EMBL" id="BLYI01000023">
    <property type="protein sequence ID" value="GFO84465.1"/>
    <property type="molecule type" value="Genomic_DNA"/>
</dbReference>
<evidence type="ECO:0000259" key="4">
    <source>
        <dbReference type="SMART" id="SM00278"/>
    </source>
</evidence>
<protein>
    <recommendedName>
        <fullName evidence="3">ATP-dependent RecD2 DNA helicase</fullName>
        <ecNumber evidence="3">5.6.2.3</ecNumber>
    </recommendedName>
    <alternativeName>
        <fullName evidence="3">DNA 5'-3' helicase subunit RecD2</fullName>
    </alternativeName>
</protein>
<name>A0A916Q7Q4_9FIRM</name>
<dbReference type="InterPro" id="IPR050534">
    <property type="entry name" value="Coronavir_polyprotein_1ab"/>
</dbReference>
<dbReference type="AlphaFoldDB" id="A0A916Q7Q4"/>
<dbReference type="PANTHER" id="PTHR43788">
    <property type="entry name" value="DNA2/NAM7 HELICASE FAMILY MEMBER"/>
    <property type="match status" value="1"/>
</dbReference>
<dbReference type="GO" id="GO:0006310">
    <property type="term" value="P:DNA recombination"/>
    <property type="evidence" value="ECO:0007669"/>
    <property type="project" value="InterPro"/>
</dbReference>
<organism evidence="5 6">
    <name type="scientific">Anaerostipes butyraticus</name>
    <dbReference type="NCBI Taxonomy" id="645466"/>
    <lineage>
        <taxon>Bacteria</taxon>
        <taxon>Bacillati</taxon>
        <taxon>Bacillota</taxon>
        <taxon>Clostridia</taxon>
        <taxon>Lachnospirales</taxon>
        <taxon>Lachnospiraceae</taxon>
        <taxon>Anaerostipes</taxon>
    </lineage>
</organism>
<dbReference type="Pfam" id="PF13538">
    <property type="entry name" value="UvrD_C_2"/>
    <property type="match status" value="1"/>
</dbReference>
<dbReference type="EC" id="5.6.2.3" evidence="3"/>
<feature type="domain" description="Helix-hairpin-helix DNA-binding motif class 1" evidence="4">
    <location>
        <begin position="96"/>
        <end position="115"/>
    </location>
</feature>
<evidence type="ECO:0000256" key="3">
    <source>
        <dbReference type="HAMAP-Rule" id="MF_01488"/>
    </source>
</evidence>
<dbReference type="GO" id="GO:0009338">
    <property type="term" value="C:exodeoxyribonuclease V complex"/>
    <property type="evidence" value="ECO:0007669"/>
    <property type="project" value="TreeGrafter"/>
</dbReference>
<dbReference type="InterPro" id="IPR010994">
    <property type="entry name" value="RuvA_2-like"/>
</dbReference>
<dbReference type="Pfam" id="PF18335">
    <property type="entry name" value="SH3_13"/>
    <property type="match status" value="1"/>
</dbReference>
<keyword evidence="3 5" id="KW-0347">Helicase</keyword>
<proteinExistence type="inferred from homology"/>
<comment type="function">
    <text evidence="3">DNA-dependent ATPase and ATP-dependent 5'-3' DNA helicase. Has no activity on blunt DNA or DNA with 3'-overhangs, requires at least 10 bases of 5'-ssDNA for helicase activity.</text>
</comment>
<gene>
    <name evidence="5" type="primary">recD</name>
    <name evidence="3" type="synonym">recD2</name>
    <name evidence="5" type="ORF">ANBU17_08120</name>
</gene>
<dbReference type="InterPro" id="IPR027417">
    <property type="entry name" value="P-loop_NTPase"/>
</dbReference>
<evidence type="ECO:0000313" key="6">
    <source>
        <dbReference type="Proteomes" id="UP000613208"/>
    </source>
</evidence>
<dbReference type="Gene3D" id="2.30.30.940">
    <property type="match status" value="1"/>
</dbReference>
<dbReference type="Pfam" id="PF13245">
    <property type="entry name" value="AAA_19"/>
    <property type="match status" value="1"/>
</dbReference>
<keyword evidence="1 3" id="KW-0547">Nucleotide-binding</keyword>
<dbReference type="Proteomes" id="UP000613208">
    <property type="component" value="Unassembled WGS sequence"/>
</dbReference>
<feature type="binding site" evidence="3">
    <location>
        <begin position="357"/>
        <end position="361"/>
    </location>
    <ligand>
        <name>ATP</name>
        <dbReference type="ChEBI" id="CHEBI:30616"/>
    </ligand>
</feature>
<dbReference type="InterPro" id="IPR041451">
    <property type="entry name" value="RecD2_SH13"/>
</dbReference>
<dbReference type="GO" id="GO:0006281">
    <property type="term" value="P:DNA repair"/>
    <property type="evidence" value="ECO:0007669"/>
    <property type="project" value="InterPro"/>
</dbReference>
<keyword evidence="3" id="KW-0378">Hydrolase</keyword>
<reference evidence="5" key="1">
    <citation type="submission" date="2020-06" db="EMBL/GenBank/DDBJ databases">
        <title>Characterization of fructooligosaccharide metabolism and fructooligosaccharide-degrading enzymes in human commensal butyrate producers.</title>
        <authorList>
            <person name="Tanno H."/>
            <person name="Fujii T."/>
            <person name="Hirano K."/>
            <person name="Maeno S."/>
            <person name="Tonozuka T."/>
            <person name="Sakamoto M."/>
            <person name="Ohkuma M."/>
            <person name="Tochio T."/>
            <person name="Endo A."/>
        </authorList>
    </citation>
    <scope>NUCLEOTIDE SEQUENCE</scope>
    <source>
        <strain evidence="5">JCM 17466</strain>
    </source>
</reference>
<dbReference type="InterPro" id="IPR006345">
    <property type="entry name" value="RecD2"/>
</dbReference>
<dbReference type="InterPro" id="IPR003583">
    <property type="entry name" value="Hlx-hairpin-Hlx_DNA-bd_motif"/>
</dbReference>
<comment type="caution">
    <text evidence="5">The sequence shown here is derived from an EMBL/GenBank/DDBJ whole genome shotgun (WGS) entry which is preliminary data.</text>
</comment>
<sequence length="744" mass="84064">MRCRYRKTIFLNEENGYTIAVFTTKDASVPLAARDKYLQGQKVIGFTAIGFDLPQSDQIEIEMEGQWEKSSHGLQYQVENFMEIVPRTKEGILGYLSCGSVKGVGPKVAEAIYKEFGLNTLEIMEEHPQELLKVKGISQKKLKGIVESYGKNKVFRELMTFLAPYKVTPKKVNLILQRFRNESVEIVRHRPYQLCAVKGFGFLTVDAIGRQNCQALNDPMRISGCLSHLMESAMKEQGHLYLERPELIQRAYTMLNQDLPNQAVTETDIQRVLYRLVMQESIVVDGERVYVKKQYEEENQTASMIARRLLDQGEAYDIEKELAQAQTALAITLSEKQKQAVRMVFRNQISIITGGPGTGKTTVLKVILYIHAIVCRSQVQLMAPTGRAARRMAESTGHEDASTMHMALGLLGDFADYEDAVEYLEAGFLNLDEVSMVDMHLGYEFFRRVKPASRILLVGDVDQLPSVGAGDVFRQLIGCGLIPVTVLDLVFRQGKTSNIHLNARKMLANRTDFGFGDDFQFISCNSADETAAMVRQLYQEEAARNGLDHVQILTPYRVKTVNGANELNRSLEDLINPPSPGKKELSAGGQTYREGDKVLQNKNTLMASNGDLGRITDFYTDEEGTVKTVIEFPDGRVVTYETEDLEMIEHANAITIHKSQGSECDIVIIPWVRAFYMMLKRNILYTGITRAKKKVYLVGQWNAVCQAVHTDDAGRRNTALGERITRYYYQYLNEREPKQLRLAV</sequence>
<dbReference type="InterPro" id="IPR029493">
    <property type="entry name" value="RecD2-like_HHH"/>
</dbReference>
<dbReference type="GO" id="GO:0003677">
    <property type="term" value="F:DNA binding"/>
    <property type="evidence" value="ECO:0007669"/>
    <property type="project" value="UniProtKB-UniRule"/>
</dbReference>
<comment type="catalytic activity">
    <reaction evidence="3">
        <text>ATP + H2O = ADP + phosphate + H(+)</text>
        <dbReference type="Rhea" id="RHEA:13065"/>
        <dbReference type="ChEBI" id="CHEBI:15377"/>
        <dbReference type="ChEBI" id="CHEBI:15378"/>
        <dbReference type="ChEBI" id="CHEBI:30616"/>
        <dbReference type="ChEBI" id="CHEBI:43474"/>
        <dbReference type="ChEBI" id="CHEBI:456216"/>
        <dbReference type="EC" id="5.6.2.3"/>
    </reaction>
</comment>
<dbReference type="InterPro" id="IPR055446">
    <property type="entry name" value="RecD2_N_OB"/>
</dbReference>
<dbReference type="SUPFAM" id="SSF47781">
    <property type="entry name" value="RuvA domain 2-like"/>
    <property type="match status" value="1"/>
</dbReference>
<dbReference type="GO" id="GO:0016787">
    <property type="term" value="F:hydrolase activity"/>
    <property type="evidence" value="ECO:0007669"/>
    <property type="project" value="UniProtKB-KW"/>
</dbReference>
<keyword evidence="2 3" id="KW-0067">ATP-binding</keyword>
<dbReference type="Gene3D" id="1.10.10.2220">
    <property type="match status" value="1"/>
</dbReference>
<feature type="domain" description="Helix-hairpin-helix DNA-binding motif class 1" evidence="4">
    <location>
        <begin position="129"/>
        <end position="148"/>
    </location>
</feature>
<keyword evidence="3" id="KW-0413">Isomerase</keyword>
<evidence type="ECO:0000313" key="5">
    <source>
        <dbReference type="EMBL" id="GFO84465.1"/>
    </source>
</evidence>
<dbReference type="PANTHER" id="PTHR43788:SF6">
    <property type="entry name" value="DNA HELICASE B"/>
    <property type="match status" value="1"/>
</dbReference>
<accession>A0A916Q7Q4</accession>
<keyword evidence="6" id="KW-1185">Reference proteome</keyword>
<dbReference type="Pfam" id="PF14490">
    <property type="entry name" value="HHH_RecD2"/>
    <property type="match status" value="1"/>
</dbReference>
<dbReference type="CDD" id="cd17933">
    <property type="entry name" value="DEXSc_RecD-like"/>
    <property type="match status" value="1"/>
</dbReference>
<dbReference type="RefSeq" id="WP_201310204.1">
    <property type="nucleotide sequence ID" value="NZ_BLYI01000023.1"/>
</dbReference>
<dbReference type="Pfam" id="PF23139">
    <property type="entry name" value="OB_YrrC"/>
    <property type="match status" value="1"/>
</dbReference>
<comment type="similarity">
    <text evidence="3">Belongs to the RecD family. RecD2 subfamily.</text>
</comment>
<dbReference type="InterPro" id="IPR027785">
    <property type="entry name" value="UvrD-like_helicase_C"/>
</dbReference>